<feature type="domain" description="3-dehydroquinate synthase N-terminal" evidence="9">
    <location>
        <begin position="85"/>
        <end position="197"/>
    </location>
</feature>
<keyword evidence="8" id="KW-0170">Cobalt</keyword>
<dbReference type="CDD" id="cd08198">
    <property type="entry name" value="DHQS-like"/>
    <property type="match status" value="1"/>
</dbReference>
<evidence type="ECO:0000256" key="5">
    <source>
        <dbReference type="ARBA" id="ARBA00023027"/>
    </source>
</evidence>
<comment type="cofactor">
    <cofactor evidence="1">
        <name>NAD(+)</name>
        <dbReference type="ChEBI" id="CHEBI:57540"/>
    </cofactor>
</comment>
<dbReference type="NCBIfam" id="NF004852">
    <property type="entry name" value="PRK06203.1"/>
    <property type="match status" value="1"/>
</dbReference>
<dbReference type="PANTHER" id="PTHR43622:SF7">
    <property type="entry name" value="3-DEHYDROQUINATE SYNTHASE, CHLOROPLASTIC"/>
    <property type="match status" value="1"/>
</dbReference>
<dbReference type="InterPro" id="IPR056179">
    <property type="entry name" value="DHQS_C"/>
</dbReference>
<keyword evidence="5" id="KW-0520">NAD</keyword>
<dbReference type="Proteomes" id="UP000326354">
    <property type="component" value="Chromosome"/>
</dbReference>
<evidence type="ECO:0000256" key="2">
    <source>
        <dbReference type="ARBA" id="ARBA00001941"/>
    </source>
</evidence>
<dbReference type="EMBL" id="AP019860">
    <property type="protein sequence ID" value="BBM83270.1"/>
    <property type="molecule type" value="Genomic_DNA"/>
</dbReference>
<dbReference type="OrthoDB" id="9806583at2"/>
<dbReference type="KEGG" id="uam:UABAM_01621"/>
<keyword evidence="7" id="KW-0456">Lyase</keyword>
<evidence type="ECO:0000256" key="4">
    <source>
        <dbReference type="ARBA" id="ARBA00022723"/>
    </source>
</evidence>
<dbReference type="GO" id="GO:0008652">
    <property type="term" value="P:amino acid biosynthetic process"/>
    <property type="evidence" value="ECO:0007669"/>
    <property type="project" value="UniProtKB-KW"/>
</dbReference>
<evidence type="ECO:0000313" key="11">
    <source>
        <dbReference type="EMBL" id="BBM83270.1"/>
    </source>
</evidence>
<dbReference type="GO" id="GO:0009073">
    <property type="term" value="P:aromatic amino acid family biosynthetic process"/>
    <property type="evidence" value="ECO:0007669"/>
    <property type="project" value="UniProtKB-KW"/>
</dbReference>
<evidence type="ECO:0000256" key="8">
    <source>
        <dbReference type="ARBA" id="ARBA00023285"/>
    </source>
</evidence>
<evidence type="ECO:0000256" key="7">
    <source>
        <dbReference type="ARBA" id="ARBA00023239"/>
    </source>
</evidence>
<dbReference type="PANTHER" id="PTHR43622">
    <property type="entry name" value="3-DEHYDROQUINATE SYNTHASE"/>
    <property type="match status" value="1"/>
</dbReference>
<keyword evidence="12" id="KW-1185">Reference proteome</keyword>
<dbReference type="Pfam" id="PF01761">
    <property type="entry name" value="DHQ_synthase"/>
    <property type="match status" value="1"/>
</dbReference>
<dbReference type="InterPro" id="IPR030960">
    <property type="entry name" value="DHQS/DOIS_N"/>
</dbReference>
<dbReference type="AlphaFoldDB" id="A0A5S9ILJ3"/>
<keyword evidence="6" id="KW-0057">Aromatic amino acid biosynthesis</keyword>
<evidence type="ECO:0000259" key="10">
    <source>
        <dbReference type="Pfam" id="PF24621"/>
    </source>
</evidence>
<protein>
    <submittedName>
        <fullName evidence="11">3-dehydroquinate synthase</fullName>
    </submittedName>
</protein>
<accession>A0A5S9ILJ3</accession>
<evidence type="ECO:0000256" key="6">
    <source>
        <dbReference type="ARBA" id="ARBA00023141"/>
    </source>
</evidence>
<sequence length="387" mass="44083">MIQIQNTIQQKIQVHLEFPVCFTQDLFTHDNATFEQCVCNKEPDKQHKVIFFVDDSVSRKHPTLLKDIQAYCQDRDSIDLVTKPIVIPGGEPAKNDISFVENIQQMIEKFKICRHSFVAVIGGGAVLDMVGFACATPHRGVRLIRIPTTVLSQNDAAMGVKNAVNAFNKKNFLGTFCAPYAVINDREFLKTLCFRDWISGISEAIKVALIKDAEFFAFLKEHAIQLRERDIEAMEKLIFRCAELHLQHIRCSGDPFELGYSRPLDFGHWAAHKLESLSGYRIRHGEAVAAGIAIDSYYAYRQQMLSEQQLHDIHQLLSSLQFSLYYSQMHHSDFLNGLEEFREHLGGILCITLPKNIGHKIEVNTIDNAIMYEAIDYLKENFGESVT</sequence>
<dbReference type="SUPFAM" id="SSF56796">
    <property type="entry name" value="Dehydroquinate synthase-like"/>
    <property type="match status" value="1"/>
</dbReference>
<feature type="domain" description="3-dehydroquinate synthase C-terminal" evidence="10">
    <location>
        <begin position="200"/>
        <end position="336"/>
    </location>
</feature>
<dbReference type="Pfam" id="PF24621">
    <property type="entry name" value="DHQS_C"/>
    <property type="match status" value="1"/>
</dbReference>
<dbReference type="PIRSF" id="PIRSF001455">
    <property type="entry name" value="DHQ_synth"/>
    <property type="match status" value="1"/>
</dbReference>
<dbReference type="Gene3D" id="3.40.50.1970">
    <property type="match status" value="1"/>
</dbReference>
<dbReference type="GO" id="GO:0046872">
    <property type="term" value="F:metal ion binding"/>
    <property type="evidence" value="ECO:0007669"/>
    <property type="project" value="UniProtKB-KW"/>
</dbReference>
<proteinExistence type="predicted"/>
<evidence type="ECO:0000256" key="1">
    <source>
        <dbReference type="ARBA" id="ARBA00001911"/>
    </source>
</evidence>
<evidence type="ECO:0000259" key="9">
    <source>
        <dbReference type="Pfam" id="PF01761"/>
    </source>
</evidence>
<comment type="cofactor">
    <cofactor evidence="2">
        <name>Co(2+)</name>
        <dbReference type="ChEBI" id="CHEBI:48828"/>
    </cofactor>
</comment>
<reference evidence="11 12" key="1">
    <citation type="submission" date="2019-08" db="EMBL/GenBank/DDBJ databases">
        <title>Complete genome sequence of Candidatus Uab amorphum.</title>
        <authorList>
            <person name="Shiratori T."/>
            <person name="Suzuki S."/>
            <person name="Kakizawa Y."/>
            <person name="Ishida K."/>
        </authorList>
    </citation>
    <scope>NUCLEOTIDE SEQUENCE [LARGE SCALE GENOMIC DNA]</scope>
    <source>
        <strain evidence="11 12">SRT547</strain>
    </source>
</reference>
<name>A0A5S9ILJ3_UABAM</name>
<keyword evidence="3" id="KW-0028">Amino-acid biosynthesis</keyword>
<dbReference type="GO" id="GO:0003856">
    <property type="term" value="F:3-dehydroquinate synthase activity"/>
    <property type="evidence" value="ECO:0007669"/>
    <property type="project" value="TreeGrafter"/>
</dbReference>
<evidence type="ECO:0000313" key="12">
    <source>
        <dbReference type="Proteomes" id="UP000326354"/>
    </source>
</evidence>
<gene>
    <name evidence="11" type="ORF">UABAM_01621</name>
</gene>
<dbReference type="InterPro" id="IPR030963">
    <property type="entry name" value="DHQ_synth_fam"/>
</dbReference>
<keyword evidence="4" id="KW-0479">Metal-binding</keyword>
<dbReference type="InterPro" id="IPR050071">
    <property type="entry name" value="Dehydroquinate_synthase"/>
</dbReference>
<evidence type="ECO:0000256" key="3">
    <source>
        <dbReference type="ARBA" id="ARBA00022605"/>
    </source>
</evidence>
<dbReference type="RefSeq" id="WP_151967477.1">
    <property type="nucleotide sequence ID" value="NZ_AP019860.1"/>
</dbReference>
<dbReference type="Gene3D" id="1.20.1090.10">
    <property type="entry name" value="Dehydroquinate synthase-like - alpha domain"/>
    <property type="match status" value="1"/>
</dbReference>
<organism evidence="11 12">
    <name type="scientific">Uabimicrobium amorphum</name>
    <dbReference type="NCBI Taxonomy" id="2596890"/>
    <lineage>
        <taxon>Bacteria</taxon>
        <taxon>Pseudomonadati</taxon>
        <taxon>Planctomycetota</taxon>
        <taxon>Candidatus Uabimicrobiia</taxon>
        <taxon>Candidatus Uabimicrobiales</taxon>
        <taxon>Candidatus Uabimicrobiaceae</taxon>
        <taxon>Candidatus Uabimicrobium</taxon>
    </lineage>
</organism>